<evidence type="ECO:0000256" key="7">
    <source>
        <dbReference type="ARBA" id="ARBA00022918"/>
    </source>
</evidence>
<dbReference type="InterPro" id="IPR041373">
    <property type="entry name" value="RT_RNaseH"/>
</dbReference>
<accession>A0ABQ7QJI2</accession>
<dbReference type="Gene3D" id="2.40.70.10">
    <property type="entry name" value="Acid Proteases"/>
    <property type="match status" value="1"/>
</dbReference>
<dbReference type="Pfam" id="PF00078">
    <property type="entry name" value="RVT_1"/>
    <property type="match status" value="1"/>
</dbReference>
<keyword evidence="7" id="KW-0695">RNA-directed DNA polymerase</keyword>
<evidence type="ECO:0000256" key="8">
    <source>
        <dbReference type="SAM" id="MobiDB-lite"/>
    </source>
</evidence>
<evidence type="ECO:0000256" key="5">
    <source>
        <dbReference type="ARBA" id="ARBA00022759"/>
    </source>
</evidence>
<dbReference type="InterPro" id="IPR036397">
    <property type="entry name" value="RNaseH_sf"/>
</dbReference>
<dbReference type="Pfam" id="PF17921">
    <property type="entry name" value="Integrase_H2C2"/>
    <property type="match status" value="1"/>
</dbReference>
<dbReference type="CDD" id="cd01647">
    <property type="entry name" value="RT_LTR"/>
    <property type="match status" value="1"/>
</dbReference>
<keyword evidence="12" id="KW-1185">Reference proteome</keyword>
<dbReference type="CDD" id="cd09274">
    <property type="entry name" value="RNase_HI_RT_Ty3"/>
    <property type="match status" value="1"/>
</dbReference>
<dbReference type="Pfam" id="PF00665">
    <property type="entry name" value="rve"/>
    <property type="match status" value="1"/>
</dbReference>
<dbReference type="PROSITE" id="PS50994">
    <property type="entry name" value="INTEGRASE"/>
    <property type="match status" value="1"/>
</dbReference>
<dbReference type="Gene3D" id="3.10.10.10">
    <property type="entry name" value="HIV Type 1 Reverse Transcriptase, subunit A, domain 1"/>
    <property type="match status" value="1"/>
</dbReference>
<keyword evidence="3" id="KW-0548">Nucleotidyltransferase</keyword>
<evidence type="ECO:0000259" key="9">
    <source>
        <dbReference type="PROSITE" id="PS50878"/>
    </source>
</evidence>
<feature type="region of interest" description="Disordered" evidence="8">
    <location>
        <begin position="719"/>
        <end position="754"/>
    </location>
</feature>
<dbReference type="EC" id="2.7.7.49" evidence="1"/>
<dbReference type="InterPro" id="IPR012337">
    <property type="entry name" value="RNaseH-like_sf"/>
</dbReference>
<keyword evidence="6" id="KW-0378">Hydrolase</keyword>
<keyword evidence="2" id="KW-0808">Transferase</keyword>
<dbReference type="PROSITE" id="PS50878">
    <property type="entry name" value="RT_POL"/>
    <property type="match status" value="1"/>
</dbReference>
<feature type="compositionally biased region" description="Low complexity" evidence="8">
    <location>
        <begin position="728"/>
        <end position="742"/>
    </location>
</feature>
<protein>
    <recommendedName>
        <fullName evidence="1">RNA-directed DNA polymerase</fullName>
        <ecNumber evidence="1">2.7.7.49</ecNumber>
    </recommendedName>
</protein>
<comment type="caution">
    <text evidence="11">The sequence shown here is derived from an EMBL/GenBank/DDBJ whole genome shotgun (WGS) entry which is preliminary data.</text>
</comment>
<name>A0ABQ7QJI2_PLUXY</name>
<dbReference type="Gene3D" id="3.30.420.10">
    <property type="entry name" value="Ribonuclease H-like superfamily/Ribonuclease H"/>
    <property type="match status" value="1"/>
</dbReference>
<feature type="domain" description="Integrase catalytic" evidence="10">
    <location>
        <begin position="944"/>
        <end position="1097"/>
    </location>
</feature>
<keyword evidence="4" id="KW-0540">Nuclease</keyword>
<organism evidence="11 12">
    <name type="scientific">Plutella xylostella</name>
    <name type="common">Diamondback moth</name>
    <name type="synonym">Plutella maculipennis</name>
    <dbReference type="NCBI Taxonomy" id="51655"/>
    <lineage>
        <taxon>Eukaryota</taxon>
        <taxon>Metazoa</taxon>
        <taxon>Ecdysozoa</taxon>
        <taxon>Arthropoda</taxon>
        <taxon>Hexapoda</taxon>
        <taxon>Insecta</taxon>
        <taxon>Pterygota</taxon>
        <taxon>Neoptera</taxon>
        <taxon>Endopterygota</taxon>
        <taxon>Lepidoptera</taxon>
        <taxon>Glossata</taxon>
        <taxon>Ditrysia</taxon>
        <taxon>Yponomeutoidea</taxon>
        <taxon>Plutellidae</taxon>
        <taxon>Plutella</taxon>
    </lineage>
</organism>
<evidence type="ECO:0000256" key="4">
    <source>
        <dbReference type="ARBA" id="ARBA00022722"/>
    </source>
</evidence>
<gene>
    <name evidence="11" type="ORF">JYU34_009249</name>
</gene>
<evidence type="ECO:0000256" key="2">
    <source>
        <dbReference type="ARBA" id="ARBA00022679"/>
    </source>
</evidence>
<evidence type="ECO:0000313" key="11">
    <source>
        <dbReference type="EMBL" id="KAG7305210.1"/>
    </source>
</evidence>
<dbReference type="InterPro" id="IPR001584">
    <property type="entry name" value="Integrase_cat-core"/>
</dbReference>
<dbReference type="Pfam" id="PF17917">
    <property type="entry name" value="RT_RNaseH"/>
    <property type="match status" value="1"/>
</dbReference>
<dbReference type="PANTHER" id="PTHR37984">
    <property type="entry name" value="PROTEIN CBG26694"/>
    <property type="match status" value="1"/>
</dbReference>
<feature type="region of interest" description="Disordered" evidence="8">
    <location>
        <begin position="1195"/>
        <end position="1230"/>
    </location>
</feature>
<dbReference type="InterPro" id="IPR043502">
    <property type="entry name" value="DNA/RNA_pol_sf"/>
</dbReference>
<dbReference type="SUPFAM" id="SSF56672">
    <property type="entry name" value="DNA/RNA polymerases"/>
    <property type="match status" value="1"/>
</dbReference>
<dbReference type="InterPro" id="IPR050951">
    <property type="entry name" value="Retrovirus_Pol_polyprotein"/>
</dbReference>
<evidence type="ECO:0000259" key="10">
    <source>
        <dbReference type="PROSITE" id="PS50994"/>
    </source>
</evidence>
<dbReference type="Proteomes" id="UP000823941">
    <property type="component" value="Chromosome 13"/>
</dbReference>
<dbReference type="InterPro" id="IPR000477">
    <property type="entry name" value="RT_dom"/>
</dbReference>
<dbReference type="PANTHER" id="PTHR37984:SF5">
    <property type="entry name" value="PROTEIN NYNRIN-LIKE"/>
    <property type="match status" value="1"/>
</dbReference>
<dbReference type="InterPro" id="IPR041588">
    <property type="entry name" value="Integrase_H2C2"/>
</dbReference>
<evidence type="ECO:0000256" key="1">
    <source>
        <dbReference type="ARBA" id="ARBA00012493"/>
    </source>
</evidence>
<feature type="domain" description="Reverse transcriptase" evidence="9">
    <location>
        <begin position="283"/>
        <end position="467"/>
    </location>
</feature>
<dbReference type="SUPFAM" id="SSF53098">
    <property type="entry name" value="Ribonuclease H-like"/>
    <property type="match status" value="1"/>
</dbReference>
<dbReference type="Gene3D" id="1.10.340.70">
    <property type="match status" value="1"/>
</dbReference>
<dbReference type="InterPro" id="IPR021109">
    <property type="entry name" value="Peptidase_aspartic_dom_sf"/>
</dbReference>
<evidence type="ECO:0000313" key="12">
    <source>
        <dbReference type="Proteomes" id="UP000823941"/>
    </source>
</evidence>
<keyword evidence="5" id="KW-0255">Endonuclease</keyword>
<evidence type="ECO:0000256" key="6">
    <source>
        <dbReference type="ARBA" id="ARBA00022801"/>
    </source>
</evidence>
<dbReference type="InterPro" id="IPR043128">
    <property type="entry name" value="Rev_trsase/Diguanyl_cyclase"/>
</dbReference>
<proteinExistence type="predicted"/>
<dbReference type="Gene3D" id="3.30.70.270">
    <property type="match status" value="2"/>
</dbReference>
<sequence length="1230" mass="142296">MIDSGSMKSFISPRLAYQYFHDQIVHEPFEVISTHSSSKHNEVINIPLFPSLNNSGQHKFYIYNVDARYDGLIGSDLLEQLQAIVDYKHHVLRTNTTSIPIIHNREDHVIELAPRSEQRVKLPTDLYSGEAILNYTEFCEGVRMPSALVRCTNGYATTVIQNTRDEQMTLTITHPFKTEQYESSTECQVNSMMDERNIEIDEILTQNLAKLRLDHMNAEERQQIHNLCMEYKDIFYSDLLPLSFTNQVKHFIRTKNEDPIYVKPYRQAPIQAEEIKKQVENLLKNNVIQESFSPWSAPVHLVPKKMDASGEAKYRMVIDYRRLNDITIDDKYPLPNITDLFDKLGKSSYFSTLDLASGYHQIEINESDRQKTAFSTQNGHYEFLRMPFGLKTAPATFQRAIDNVLRGLQGIHCLVYLDDIIIYSASLAEHIQKLRAVFERLRATNLKVQLDKSEFLRKEVLYLGHTITKDGLKPNDDKVKAVLNFPLPKTTTEIKSFLGLIGYYRRFIKDFAKITYPLTSCLKKKNRIIIDQKYIDSFQKCKELLTNAPLLQYPDPSRPYILTTDASSVALGAVLSQGTVGSDQPIAYASRALSDTESRYSTIERELLAIIWAVKHFRPYLYGHKFLIYTDHRPLSWLYSIKEPNSKLTRWRLRLLEYDFEVIYKNGKQNTNADALSRIKVNALTSDDDAMSMQVNIDDKEKRLQDHINDLTKNIEDCSNKPQRHDSSTITISDSSATITGSEEPDNYPVRSLSSHSQTIHSAEDLESFGIPILQEAIDTKPNQILVFVWFKNDIQVTHTTRDNQKVIEVFLPPDNEDLVKRFLKEYINLKTKYFIYFEDLRHRKLFTKVIIYLFKKGSVEFLECTERVVYIEDEKEQKAIVLKMHEGKTCHRGIKETLVRIRRHYYWLNMRDTVAAILNGCDACQRMKYDRKPIKPVLQLTQTQDAPFQEVFIDLFTIDGIYYLTLVDAFSKLAQAIEVTNRSTPEVIRALIKYFSYYGIPKKITCDPGKEFNNELMKELMTMYKIDLHITTPNNPNSTSIVERFHSTIIEIYRLAKYDQKCTDAASVMTYAILAYNNTIHSTTELTPFEVVFGHTDSSKIFEGNFEKNYMQQLLKDHAKRTKFLYKHIAQMTLLGKEKVKEKKGGETGHEFATGEDIYVKDINIRKSKDKPRYNKAEVVGQVQRNIIPVRIGHRDTKVPIKNVKRRPQVVSGHPDPDHVEPGPSSAQN</sequence>
<dbReference type="EMBL" id="JAHIBW010000013">
    <property type="protein sequence ID" value="KAG7305210.1"/>
    <property type="molecule type" value="Genomic_DNA"/>
</dbReference>
<reference evidence="11 12" key="1">
    <citation type="submission" date="2021-06" db="EMBL/GenBank/DDBJ databases">
        <title>A haploid diamondback moth (Plutella xylostella L.) genome assembly resolves 31 chromosomes and identifies a diamide resistance mutation.</title>
        <authorList>
            <person name="Ward C.M."/>
            <person name="Perry K.D."/>
            <person name="Baker G."/>
            <person name="Powis K."/>
            <person name="Heckel D.G."/>
            <person name="Baxter S.W."/>
        </authorList>
    </citation>
    <scope>NUCLEOTIDE SEQUENCE [LARGE SCALE GENOMIC DNA]</scope>
    <source>
        <strain evidence="11 12">LV</strain>
        <tissue evidence="11">Single pupa</tissue>
    </source>
</reference>
<evidence type="ECO:0000256" key="3">
    <source>
        <dbReference type="ARBA" id="ARBA00022695"/>
    </source>
</evidence>